<dbReference type="InterPro" id="IPR039536">
    <property type="entry name" value="TetR_C_Proteobacteria"/>
</dbReference>
<gene>
    <name evidence="4" type="ORF">GCM10009745_10020</name>
</gene>
<dbReference type="InterPro" id="IPR009057">
    <property type="entry name" value="Homeodomain-like_sf"/>
</dbReference>
<evidence type="ECO:0000256" key="1">
    <source>
        <dbReference type="ARBA" id="ARBA00023125"/>
    </source>
</evidence>
<dbReference type="PRINTS" id="PR00455">
    <property type="entry name" value="HTHTETR"/>
</dbReference>
<dbReference type="InterPro" id="IPR050109">
    <property type="entry name" value="HTH-type_TetR-like_transc_reg"/>
</dbReference>
<dbReference type="PROSITE" id="PS50977">
    <property type="entry name" value="HTH_TETR_2"/>
    <property type="match status" value="1"/>
</dbReference>
<comment type="caution">
    <text evidence="4">The sequence shown here is derived from an EMBL/GenBank/DDBJ whole genome shotgun (WGS) entry which is preliminary data.</text>
</comment>
<sequence>MDTDEFGIPLLTAVTGASERKRVAITQAAIKEFVQHGYSGASVESIAATSGVSKPTVYSHFGNKEQLFLAVIGSYLRDSYTGFDELADQIIEADDLRTALIEFAGALGEILLRDDLITLRRLVIGEVDRFPQLGELWAQISQAKNDEPLMRALMTLREQGRLDVPNPLRAVRQLIALTVGSAQLIHTLRPSYEFAPGELEDLVTSGVDVFLAAYAR</sequence>
<feature type="domain" description="HTH tetR-type" evidence="3">
    <location>
        <begin position="19"/>
        <end position="79"/>
    </location>
</feature>
<dbReference type="SUPFAM" id="SSF46689">
    <property type="entry name" value="Homeodomain-like"/>
    <property type="match status" value="1"/>
</dbReference>
<keyword evidence="5" id="KW-1185">Reference proteome</keyword>
<dbReference type="Gene3D" id="1.10.357.10">
    <property type="entry name" value="Tetracycline Repressor, domain 2"/>
    <property type="match status" value="1"/>
</dbReference>
<dbReference type="PANTHER" id="PTHR30055">
    <property type="entry name" value="HTH-TYPE TRANSCRIPTIONAL REGULATOR RUTR"/>
    <property type="match status" value="1"/>
</dbReference>
<dbReference type="PANTHER" id="PTHR30055:SF146">
    <property type="entry name" value="HTH-TYPE TRANSCRIPTIONAL DUAL REGULATOR CECR"/>
    <property type="match status" value="1"/>
</dbReference>
<dbReference type="InterPro" id="IPR023772">
    <property type="entry name" value="DNA-bd_HTH_TetR-type_CS"/>
</dbReference>
<dbReference type="InterPro" id="IPR001647">
    <property type="entry name" value="HTH_TetR"/>
</dbReference>
<organism evidence="4 5">
    <name type="scientific">Kribbella yunnanensis</name>
    <dbReference type="NCBI Taxonomy" id="190194"/>
    <lineage>
        <taxon>Bacteria</taxon>
        <taxon>Bacillati</taxon>
        <taxon>Actinomycetota</taxon>
        <taxon>Actinomycetes</taxon>
        <taxon>Propionibacteriales</taxon>
        <taxon>Kribbellaceae</taxon>
        <taxon>Kribbella</taxon>
    </lineage>
</organism>
<dbReference type="RefSeq" id="WP_344145638.1">
    <property type="nucleotide sequence ID" value="NZ_BAAANF010000003.1"/>
</dbReference>
<evidence type="ECO:0000313" key="5">
    <source>
        <dbReference type="Proteomes" id="UP001500280"/>
    </source>
</evidence>
<keyword evidence="1 2" id="KW-0238">DNA-binding</keyword>
<evidence type="ECO:0000259" key="3">
    <source>
        <dbReference type="PROSITE" id="PS50977"/>
    </source>
</evidence>
<proteinExistence type="predicted"/>
<protein>
    <submittedName>
        <fullName evidence="4">TetR/AcrR family transcriptional regulator</fullName>
    </submittedName>
</protein>
<evidence type="ECO:0000256" key="2">
    <source>
        <dbReference type="PROSITE-ProRule" id="PRU00335"/>
    </source>
</evidence>
<evidence type="ECO:0000313" key="4">
    <source>
        <dbReference type="EMBL" id="GAA1669598.1"/>
    </source>
</evidence>
<dbReference type="PROSITE" id="PS01081">
    <property type="entry name" value="HTH_TETR_1"/>
    <property type="match status" value="1"/>
</dbReference>
<dbReference type="EMBL" id="BAAANF010000003">
    <property type="protein sequence ID" value="GAA1669598.1"/>
    <property type="molecule type" value="Genomic_DNA"/>
</dbReference>
<accession>A0ABP4S9T1</accession>
<dbReference type="Proteomes" id="UP001500280">
    <property type="component" value="Unassembled WGS sequence"/>
</dbReference>
<name>A0ABP4S9T1_9ACTN</name>
<dbReference type="Pfam" id="PF14246">
    <property type="entry name" value="TetR_C_7"/>
    <property type="match status" value="1"/>
</dbReference>
<feature type="DNA-binding region" description="H-T-H motif" evidence="2">
    <location>
        <begin position="42"/>
        <end position="61"/>
    </location>
</feature>
<dbReference type="Pfam" id="PF00440">
    <property type="entry name" value="TetR_N"/>
    <property type="match status" value="1"/>
</dbReference>
<reference evidence="5" key="1">
    <citation type="journal article" date="2019" name="Int. J. Syst. Evol. Microbiol.">
        <title>The Global Catalogue of Microorganisms (GCM) 10K type strain sequencing project: providing services to taxonomists for standard genome sequencing and annotation.</title>
        <authorList>
            <consortium name="The Broad Institute Genomics Platform"/>
            <consortium name="The Broad Institute Genome Sequencing Center for Infectious Disease"/>
            <person name="Wu L."/>
            <person name="Ma J."/>
        </authorList>
    </citation>
    <scope>NUCLEOTIDE SEQUENCE [LARGE SCALE GENOMIC DNA]</scope>
    <source>
        <strain evidence="5">JCM 14307</strain>
    </source>
</reference>